<dbReference type="Proteomes" id="UP000261380">
    <property type="component" value="Unplaced"/>
</dbReference>
<evidence type="ECO:0000313" key="8">
    <source>
        <dbReference type="Proteomes" id="UP000261380"/>
    </source>
</evidence>
<accession>A0A3B5LGB2</accession>
<reference evidence="7" key="1">
    <citation type="submission" date="2025-08" db="UniProtKB">
        <authorList>
            <consortium name="Ensembl"/>
        </authorList>
    </citation>
    <scope>IDENTIFICATION</scope>
</reference>
<dbReference type="SUPFAM" id="SSF57535">
    <property type="entry name" value="Complement control module/SCR domain"/>
    <property type="match status" value="3"/>
</dbReference>
<sequence length="297" mass="33295">MSWWVHLILNFVIPDKMCVRYLGFVLLAWLPGLLHAQITCSPPALTNGYFVPQQDGRTLTYSCETGFKPVVEGWWATSTCQKGEWTHTPRCVDSSSCLPPAIENGKPEEPRDWYENQDEIAVVCEDGFNTEPRSGSIQCSNGIWLPPLVCERSNNTCNEPDKIPHAVIIQEPKEVYGPNSLVEYQCENGYTTGQANDRGTITCQNGTWTEAQPCSKWTKTLQLTYSAAGAKHVGATMRRSVPAAQPCVLDMRRLNIGETSQISINDGETKEIVCTLWRDYWMFARCSNGRIEATDCE</sequence>
<protein>
    <recommendedName>
        <fullName evidence="6">Sushi domain-containing protein</fullName>
    </recommendedName>
</protein>
<dbReference type="GeneTree" id="ENSGT00940000177007"/>
<dbReference type="InterPro" id="IPR000436">
    <property type="entry name" value="Sushi_SCR_CCP_dom"/>
</dbReference>
<dbReference type="PANTHER" id="PTHR45785:SF2">
    <property type="entry name" value="COMPLEMENT FACTOR H-RELATED"/>
    <property type="match status" value="1"/>
</dbReference>
<dbReference type="PANTHER" id="PTHR45785">
    <property type="entry name" value="COMPLEMENT FACTOR H-RELATED"/>
    <property type="match status" value="1"/>
</dbReference>
<keyword evidence="8" id="KW-1185">Reference proteome</keyword>
<name>A0A3B5LGB2_9TELE</name>
<evidence type="ECO:0000256" key="2">
    <source>
        <dbReference type="ARBA" id="ARBA00022659"/>
    </source>
</evidence>
<evidence type="ECO:0000256" key="1">
    <source>
        <dbReference type="ARBA" id="ARBA00004328"/>
    </source>
</evidence>
<dbReference type="Ensembl" id="ENSXCOT00000010010.1">
    <property type="protein sequence ID" value="ENSXCOP00000009892.1"/>
    <property type="gene ID" value="ENSXCOG00000007506.1"/>
</dbReference>
<feature type="domain" description="Sushi" evidence="6">
    <location>
        <begin position="38"/>
        <end position="93"/>
    </location>
</feature>
<evidence type="ECO:0000256" key="5">
    <source>
        <dbReference type="PROSITE-ProRule" id="PRU00302"/>
    </source>
</evidence>
<comment type="caution">
    <text evidence="5">Lacks conserved residue(s) required for the propagation of feature annotation.</text>
</comment>
<evidence type="ECO:0000259" key="6">
    <source>
        <dbReference type="PROSITE" id="PS50923"/>
    </source>
</evidence>
<dbReference type="InterPro" id="IPR051503">
    <property type="entry name" value="ComplSys_Reg/VirEntry_Med"/>
</dbReference>
<dbReference type="STRING" id="32473.ENSXCOP00000009892"/>
<proteinExistence type="predicted"/>
<feature type="domain" description="Sushi" evidence="6">
    <location>
        <begin position="95"/>
        <end position="152"/>
    </location>
</feature>
<evidence type="ECO:0000256" key="4">
    <source>
        <dbReference type="ARBA" id="ARBA00023157"/>
    </source>
</evidence>
<keyword evidence="4" id="KW-1015">Disulfide bond</keyword>
<dbReference type="SMART" id="SM00032">
    <property type="entry name" value="CCP"/>
    <property type="match status" value="3"/>
</dbReference>
<evidence type="ECO:0000256" key="3">
    <source>
        <dbReference type="ARBA" id="ARBA00022729"/>
    </source>
</evidence>
<dbReference type="InterPro" id="IPR035976">
    <property type="entry name" value="Sushi/SCR/CCP_sf"/>
</dbReference>
<dbReference type="Pfam" id="PF00084">
    <property type="entry name" value="Sushi"/>
    <property type="match status" value="3"/>
</dbReference>
<reference evidence="7" key="2">
    <citation type="submission" date="2025-09" db="UniProtKB">
        <authorList>
            <consortium name="Ensembl"/>
        </authorList>
    </citation>
    <scope>IDENTIFICATION</scope>
</reference>
<dbReference type="CDD" id="cd00033">
    <property type="entry name" value="CCP"/>
    <property type="match status" value="3"/>
</dbReference>
<keyword evidence="3" id="KW-0732">Signal</keyword>
<comment type="subcellular location">
    <subcellularLocation>
        <location evidence="1">Virion</location>
    </subcellularLocation>
</comment>
<keyword evidence="2 5" id="KW-0768">Sushi</keyword>
<dbReference type="PROSITE" id="PS50923">
    <property type="entry name" value="SUSHI"/>
    <property type="match status" value="3"/>
</dbReference>
<dbReference type="Gene3D" id="2.10.70.10">
    <property type="entry name" value="Complement Module, domain 1"/>
    <property type="match status" value="3"/>
</dbReference>
<organism evidence="7 8">
    <name type="scientific">Xiphophorus couchianus</name>
    <name type="common">Monterrey platyfish</name>
    <dbReference type="NCBI Taxonomy" id="32473"/>
    <lineage>
        <taxon>Eukaryota</taxon>
        <taxon>Metazoa</taxon>
        <taxon>Chordata</taxon>
        <taxon>Craniata</taxon>
        <taxon>Vertebrata</taxon>
        <taxon>Euteleostomi</taxon>
        <taxon>Actinopterygii</taxon>
        <taxon>Neopterygii</taxon>
        <taxon>Teleostei</taxon>
        <taxon>Neoteleostei</taxon>
        <taxon>Acanthomorphata</taxon>
        <taxon>Ovalentaria</taxon>
        <taxon>Atherinomorphae</taxon>
        <taxon>Cyprinodontiformes</taxon>
        <taxon>Poeciliidae</taxon>
        <taxon>Poeciliinae</taxon>
        <taxon>Xiphophorus</taxon>
    </lineage>
</organism>
<dbReference type="AlphaFoldDB" id="A0A3B5LGB2"/>
<feature type="domain" description="Sushi" evidence="6">
    <location>
        <begin position="155"/>
        <end position="216"/>
    </location>
</feature>
<evidence type="ECO:0000313" key="7">
    <source>
        <dbReference type="Ensembl" id="ENSXCOP00000009892.1"/>
    </source>
</evidence>